<dbReference type="Gene3D" id="3.20.20.80">
    <property type="entry name" value="Glycosidases"/>
    <property type="match status" value="1"/>
</dbReference>
<reference evidence="6 7" key="1">
    <citation type="submission" date="2020-04" db="EMBL/GenBank/DDBJ databases">
        <title>Sequencing and Assembly of C. fimi.</title>
        <authorList>
            <person name="Ramsey A.R."/>
        </authorList>
    </citation>
    <scope>NUCLEOTIDE SEQUENCE [LARGE SCALE GENOMIC DNA]</scope>
    <source>
        <strain evidence="6 7">SB</strain>
    </source>
</reference>
<dbReference type="InterPro" id="IPR006047">
    <property type="entry name" value="GH13_cat_dom"/>
</dbReference>
<comment type="caution">
    <text evidence="6">The sequence shown here is derived from an EMBL/GenBank/DDBJ whole genome shotgun (WGS) entry which is preliminary data.</text>
</comment>
<dbReference type="InterPro" id="IPR014756">
    <property type="entry name" value="Ig_E-set"/>
</dbReference>
<dbReference type="CDD" id="cd02856">
    <property type="entry name" value="E_set_GDE_Isoamylase_N"/>
    <property type="match status" value="1"/>
</dbReference>
<dbReference type="PANTHER" id="PTHR43002">
    <property type="entry name" value="GLYCOGEN DEBRANCHING ENZYME"/>
    <property type="match status" value="1"/>
</dbReference>
<dbReference type="InterPro" id="IPR011837">
    <property type="entry name" value="Glycogen_debranch_GlgX"/>
</dbReference>
<evidence type="ECO:0000313" key="7">
    <source>
        <dbReference type="Proteomes" id="UP000562124"/>
    </source>
</evidence>
<dbReference type="GO" id="GO:0004135">
    <property type="term" value="F:amylo-alpha-1,6-glucosidase activity"/>
    <property type="evidence" value="ECO:0007669"/>
    <property type="project" value="InterPro"/>
</dbReference>
<feature type="domain" description="Glycosyl hydrolase family 13 catalytic" evidence="5">
    <location>
        <begin position="171"/>
        <end position="606"/>
    </location>
</feature>
<name>A0A7Y0M0X4_CELFI</name>
<evidence type="ECO:0000259" key="5">
    <source>
        <dbReference type="SMART" id="SM00642"/>
    </source>
</evidence>
<evidence type="ECO:0000256" key="3">
    <source>
        <dbReference type="ARBA" id="ARBA00023295"/>
    </source>
</evidence>
<evidence type="ECO:0000256" key="1">
    <source>
        <dbReference type="ARBA" id="ARBA00008061"/>
    </source>
</evidence>
<evidence type="ECO:0000256" key="4">
    <source>
        <dbReference type="SAM" id="MobiDB-lite"/>
    </source>
</evidence>
<evidence type="ECO:0000313" key="6">
    <source>
        <dbReference type="EMBL" id="NMR21534.1"/>
    </source>
</evidence>
<dbReference type="InterPro" id="IPR004193">
    <property type="entry name" value="Glyco_hydro_13_N"/>
</dbReference>
<dbReference type="SUPFAM" id="SSF51445">
    <property type="entry name" value="(Trans)glycosidases"/>
    <property type="match status" value="1"/>
</dbReference>
<dbReference type="CDD" id="cd11326">
    <property type="entry name" value="AmyAc_Glg_debranch"/>
    <property type="match status" value="1"/>
</dbReference>
<dbReference type="InterPro" id="IPR044505">
    <property type="entry name" value="GlgX_Isoamylase_N_E_set"/>
</dbReference>
<feature type="region of interest" description="Disordered" evidence="4">
    <location>
        <begin position="661"/>
        <end position="695"/>
    </location>
</feature>
<dbReference type="Gene3D" id="2.60.40.10">
    <property type="entry name" value="Immunoglobulins"/>
    <property type="match status" value="1"/>
</dbReference>
<dbReference type="GO" id="GO:0005980">
    <property type="term" value="P:glycogen catabolic process"/>
    <property type="evidence" value="ECO:0007669"/>
    <property type="project" value="InterPro"/>
</dbReference>
<comment type="similarity">
    <text evidence="1">Belongs to the glycosyl hydrolase 13 family.</text>
</comment>
<dbReference type="SMART" id="SM00642">
    <property type="entry name" value="Aamy"/>
    <property type="match status" value="1"/>
</dbReference>
<accession>A0A7Y0M0X4</accession>
<dbReference type="AlphaFoldDB" id="A0A7Y0M0X4"/>
<dbReference type="SUPFAM" id="SSF81296">
    <property type="entry name" value="E set domains"/>
    <property type="match status" value="1"/>
</dbReference>
<evidence type="ECO:0000256" key="2">
    <source>
        <dbReference type="ARBA" id="ARBA00022801"/>
    </source>
</evidence>
<dbReference type="NCBIfam" id="TIGR02100">
    <property type="entry name" value="glgX_debranch"/>
    <property type="match status" value="1"/>
</dbReference>
<gene>
    <name evidence="6" type="primary">glgX</name>
    <name evidence="6" type="ORF">HIR71_15130</name>
</gene>
<feature type="region of interest" description="Disordered" evidence="4">
    <location>
        <begin position="501"/>
        <end position="524"/>
    </location>
</feature>
<feature type="compositionally biased region" description="Gly residues" evidence="4">
    <location>
        <begin position="678"/>
        <end position="690"/>
    </location>
</feature>
<keyword evidence="3" id="KW-0326">Glycosidase</keyword>
<dbReference type="Proteomes" id="UP000562124">
    <property type="component" value="Unassembled WGS sequence"/>
</dbReference>
<sequence>MSRNPSFAAARPAPPLGVHLTADGADVAVLASHATGVDLCLIDPDPTSATGWRERRVALGGPTYGVWHAHVPGVRAGQRYGFRAHGAWDPALGLRHNPAKLLVDPYARGVVGELTYGHQTHGHRLTPGARSDPYGPADDHDSLAHVPHSVAVDPTYHGEPVAHPQIPWRDTVVYEAHVRGLTHELPGVPAELRGTYAGLAHPATVDHLRSLGVTALELLPIHAFTSEPHLIDKGLVNYWGYNTLGFFAPHAAYATRAAQEQGASAVLAEVKGAVQLLHEAGIEVLLDVVYNHTCEGGDAGQHVSFRGLDNTVYYLHDGASPARLADVTGCGNSLDFRRPRVVQLALDSLRYWAHEVGVDGFRFDLAVTLGRGGGGFDPDHPFLVALQTDPALHGLKLIAEPWDLGPGGWRTGAFPPPFAEWNDRYRNAVRTFWLADPGHASHGRPGNGVAELATRLAGSVDLFGHTDPPFMRGPVASVNYVTAHDGFTMADLVTYEHKHNAANGEQGRDGSNDNRSWNHGVEGPVAPGSVSAEIMPLRRRSIRNLMATLLLSTGTPMLTAGDEIGRTQQGNNNAYCQDNEISWIDWRLADWQRDLLATTRHLLRLRREHPALRPDRFFRGAPPAEGERPDLAWFDATGSALEHDAWHDPAVRVLQMLRSVPVDEPGPEGQDSPDGADGSEGSGGSDGSGGPTSATSDVLVVLNGALDPTPVVLADDRPAAWDLVWDSAWEEPGERTSIAVGNGPNGPNGLHALAGSTVVLESLSMRLYVAR</sequence>
<proteinExistence type="inferred from homology"/>
<dbReference type="EMBL" id="JABCJJ010000040">
    <property type="protein sequence ID" value="NMR21534.1"/>
    <property type="molecule type" value="Genomic_DNA"/>
</dbReference>
<organism evidence="6 7">
    <name type="scientific">Cellulomonas fimi</name>
    <dbReference type="NCBI Taxonomy" id="1708"/>
    <lineage>
        <taxon>Bacteria</taxon>
        <taxon>Bacillati</taxon>
        <taxon>Actinomycetota</taxon>
        <taxon>Actinomycetes</taxon>
        <taxon>Micrococcales</taxon>
        <taxon>Cellulomonadaceae</taxon>
        <taxon>Cellulomonas</taxon>
    </lineage>
</organism>
<protein>
    <submittedName>
        <fullName evidence="6">Glycogen debranching protein GlgX</fullName>
    </submittedName>
</protein>
<dbReference type="InterPro" id="IPR013783">
    <property type="entry name" value="Ig-like_fold"/>
</dbReference>
<keyword evidence="7" id="KW-1185">Reference proteome</keyword>
<dbReference type="InterPro" id="IPR017853">
    <property type="entry name" value="GH"/>
</dbReference>
<dbReference type="Pfam" id="PF02922">
    <property type="entry name" value="CBM_48"/>
    <property type="match status" value="1"/>
</dbReference>
<dbReference type="SUPFAM" id="SSF51011">
    <property type="entry name" value="Glycosyl hydrolase domain"/>
    <property type="match status" value="1"/>
</dbReference>
<dbReference type="RefSeq" id="WP_169325906.1">
    <property type="nucleotide sequence ID" value="NZ_JABCJJ010000040.1"/>
</dbReference>
<keyword evidence="2" id="KW-0378">Hydrolase</keyword>